<dbReference type="PANTHER" id="PTHR47084">
    <property type="entry name" value="SERINE PALMITOYLTRANSFERASE SMALL SUBUNIT A"/>
    <property type="match status" value="1"/>
</dbReference>
<dbReference type="AlphaFoldDB" id="L9JPU6"/>
<keyword evidence="6" id="KW-0746">Sphingolipid metabolism</keyword>
<proteinExistence type="inferred from homology"/>
<keyword evidence="8" id="KW-0443">Lipid metabolism</keyword>
<dbReference type="GO" id="GO:0005789">
    <property type="term" value="C:endoplasmic reticulum membrane"/>
    <property type="evidence" value="ECO:0007669"/>
    <property type="project" value="UniProtKB-SubCell"/>
</dbReference>
<keyword evidence="9" id="KW-0472">Membrane</keyword>
<evidence type="ECO:0000256" key="4">
    <source>
        <dbReference type="ARBA" id="ARBA00022692"/>
    </source>
</evidence>
<evidence type="ECO:0000313" key="11">
    <source>
        <dbReference type="EMBL" id="ELW51197.1"/>
    </source>
</evidence>
<evidence type="ECO:0000256" key="1">
    <source>
        <dbReference type="ARBA" id="ARBA00004477"/>
    </source>
</evidence>
<keyword evidence="12" id="KW-1185">Reference proteome</keyword>
<accession>L9JPU6</accession>
<dbReference type="GO" id="GO:0017059">
    <property type="term" value="C:serine palmitoyltransferase complex"/>
    <property type="evidence" value="ECO:0007669"/>
    <property type="project" value="TreeGrafter"/>
</dbReference>
<dbReference type="STRING" id="246437.L9JPU6"/>
<dbReference type="UniPathway" id="UPA00222"/>
<keyword evidence="11" id="KW-0808">Transferase</keyword>
<gene>
    <name evidence="11" type="ORF">TREES_T100017261</name>
</gene>
<dbReference type="GO" id="GO:0046513">
    <property type="term" value="P:ceramide biosynthetic process"/>
    <property type="evidence" value="ECO:0007669"/>
    <property type="project" value="TreeGrafter"/>
</dbReference>
<comment type="similarity">
    <text evidence="10">Belongs to the SPTSS family. SPTSSA subfamily.</text>
</comment>
<reference evidence="12" key="2">
    <citation type="journal article" date="2013" name="Nat. Commun.">
        <title>Genome of the Chinese tree shrew.</title>
        <authorList>
            <person name="Fan Y."/>
            <person name="Huang Z.Y."/>
            <person name="Cao C.C."/>
            <person name="Chen C.S."/>
            <person name="Chen Y.X."/>
            <person name="Fan D.D."/>
            <person name="He J."/>
            <person name="Hou H.L."/>
            <person name="Hu L."/>
            <person name="Hu X.T."/>
            <person name="Jiang X.T."/>
            <person name="Lai R."/>
            <person name="Lang Y.S."/>
            <person name="Liang B."/>
            <person name="Liao S.G."/>
            <person name="Mu D."/>
            <person name="Ma Y.Y."/>
            <person name="Niu Y.Y."/>
            <person name="Sun X.Q."/>
            <person name="Xia J.Q."/>
            <person name="Xiao J."/>
            <person name="Xiong Z.Q."/>
            <person name="Xu L."/>
            <person name="Yang L."/>
            <person name="Zhang Y."/>
            <person name="Zhao W."/>
            <person name="Zhao X.D."/>
            <person name="Zheng Y.T."/>
            <person name="Zhou J.M."/>
            <person name="Zhu Y.B."/>
            <person name="Zhang G.J."/>
            <person name="Wang J."/>
            <person name="Yao Y.G."/>
        </authorList>
    </citation>
    <scope>NUCLEOTIDE SEQUENCE [LARGE SCALE GENOMIC DNA]</scope>
</reference>
<sequence>MAGMVLAWAWKQKSWFYYQYLLVTALYTLEPWERTVFDSILVSIVGWHWTRDLSSCPSTSWQYGTTSKLYSDQDVTKSKRFLEDLLFKVGMRLHQMSQETLLVVNITNHIKTNIHE</sequence>
<dbReference type="Pfam" id="PF11779">
    <property type="entry name" value="SPT_ssu-like"/>
    <property type="match status" value="1"/>
</dbReference>
<dbReference type="EMBL" id="KB320973">
    <property type="protein sequence ID" value="ELW51197.1"/>
    <property type="molecule type" value="Genomic_DNA"/>
</dbReference>
<dbReference type="InterPro" id="IPR051900">
    <property type="entry name" value="SPT_small_subunit"/>
</dbReference>
<evidence type="ECO:0000313" key="12">
    <source>
        <dbReference type="Proteomes" id="UP000011518"/>
    </source>
</evidence>
<dbReference type="InterPro" id="IPR024512">
    <property type="entry name" value="Ser_palmitoyltrfase_ssu-like"/>
</dbReference>
<evidence type="ECO:0000256" key="5">
    <source>
        <dbReference type="ARBA" id="ARBA00022824"/>
    </source>
</evidence>
<keyword evidence="7" id="KW-1133">Transmembrane helix</keyword>
<keyword evidence="4" id="KW-0812">Transmembrane</keyword>
<dbReference type="PANTHER" id="PTHR47084:SF1">
    <property type="entry name" value="SERINE PALMITOYLTRANSFERASE SMALL SUBUNIT A"/>
    <property type="match status" value="1"/>
</dbReference>
<evidence type="ECO:0000256" key="7">
    <source>
        <dbReference type="ARBA" id="ARBA00022989"/>
    </source>
</evidence>
<evidence type="ECO:0000256" key="6">
    <source>
        <dbReference type="ARBA" id="ARBA00022919"/>
    </source>
</evidence>
<organism evidence="11 12">
    <name type="scientific">Tupaia chinensis</name>
    <name type="common">Chinese tree shrew</name>
    <name type="synonym">Tupaia belangeri chinensis</name>
    <dbReference type="NCBI Taxonomy" id="246437"/>
    <lineage>
        <taxon>Eukaryota</taxon>
        <taxon>Metazoa</taxon>
        <taxon>Chordata</taxon>
        <taxon>Craniata</taxon>
        <taxon>Vertebrata</taxon>
        <taxon>Euteleostomi</taxon>
        <taxon>Mammalia</taxon>
        <taxon>Eutheria</taxon>
        <taxon>Euarchontoglires</taxon>
        <taxon>Scandentia</taxon>
        <taxon>Tupaiidae</taxon>
        <taxon>Tupaia</taxon>
    </lineage>
</organism>
<evidence type="ECO:0000256" key="10">
    <source>
        <dbReference type="ARBA" id="ARBA00038370"/>
    </source>
</evidence>
<dbReference type="Proteomes" id="UP000011518">
    <property type="component" value="Unassembled WGS sequence"/>
</dbReference>
<evidence type="ECO:0000256" key="2">
    <source>
        <dbReference type="ARBA" id="ARBA00004760"/>
    </source>
</evidence>
<dbReference type="GO" id="GO:0004758">
    <property type="term" value="F:serine C-palmitoyltransferase activity"/>
    <property type="evidence" value="ECO:0007669"/>
    <property type="project" value="TreeGrafter"/>
</dbReference>
<keyword evidence="5" id="KW-0256">Endoplasmic reticulum</keyword>
<comment type="subcellular location">
    <subcellularLocation>
        <location evidence="1">Endoplasmic reticulum membrane</location>
        <topology evidence="1">Multi-pass membrane protein</topology>
    </subcellularLocation>
</comment>
<comment type="pathway">
    <text evidence="2">Lipid metabolism; sphingolipid metabolism.</text>
</comment>
<evidence type="ECO:0000256" key="9">
    <source>
        <dbReference type="ARBA" id="ARBA00023136"/>
    </source>
</evidence>
<evidence type="ECO:0000256" key="3">
    <source>
        <dbReference type="ARBA" id="ARBA00004991"/>
    </source>
</evidence>
<protein>
    <submittedName>
        <fullName evidence="11">Small subunit of serine palmitoyltransferase A</fullName>
    </submittedName>
</protein>
<evidence type="ECO:0000256" key="8">
    <source>
        <dbReference type="ARBA" id="ARBA00023098"/>
    </source>
</evidence>
<reference evidence="12" key="1">
    <citation type="submission" date="2012-07" db="EMBL/GenBank/DDBJ databases">
        <title>Genome of the Chinese tree shrew, a rising model animal genetically related to primates.</title>
        <authorList>
            <person name="Zhang G."/>
            <person name="Fan Y."/>
            <person name="Yao Y."/>
            <person name="Huang Z."/>
        </authorList>
    </citation>
    <scope>NUCLEOTIDE SEQUENCE [LARGE SCALE GENOMIC DNA]</scope>
</reference>
<comment type="pathway">
    <text evidence="3">Sphingolipid metabolism.</text>
</comment>
<name>L9JPU6_TUPCH</name>
<dbReference type="InParanoid" id="L9JPU6"/>